<dbReference type="GO" id="GO:0016787">
    <property type="term" value="F:hydrolase activity"/>
    <property type="evidence" value="ECO:0007669"/>
    <property type="project" value="UniProtKB-KW"/>
</dbReference>
<dbReference type="Gene3D" id="3.40.50.1820">
    <property type="entry name" value="alpha/beta hydrolase"/>
    <property type="match status" value="1"/>
</dbReference>
<evidence type="ECO:0000259" key="2">
    <source>
        <dbReference type="Pfam" id="PF00561"/>
    </source>
</evidence>
<protein>
    <submittedName>
        <fullName evidence="3">Alpha/beta hydrolase</fullName>
    </submittedName>
</protein>
<keyword evidence="3" id="KW-0378">Hydrolase</keyword>
<dbReference type="AlphaFoldDB" id="A0A254ND44"/>
<accession>A0A254ND44</accession>
<dbReference type="Proteomes" id="UP000197446">
    <property type="component" value="Unassembled WGS sequence"/>
</dbReference>
<reference evidence="3 4" key="1">
    <citation type="journal article" date="2007" name="Int. J. Syst. Evol. Microbiol.">
        <title>Description of Pelomonas aquatica sp. nov. and Pelomonas puraquae sp. nov., isolated from industrial and haemodialysis water.</title>
        <authorList>
            <person name="Gomila M."/>
            <person name="Bowien B."/>
            <person name="Falsen E."/>
            <person name="Moore E.R."/>
            <person name="Lalucat J."/>
        </authorList>
    </citation>
    <scope>NUCLEOTIDE SEQUENCE [LARGE SCALE GENOMIC DNA]</scope>
    <source>
        <strain evidence="3 4">CCUG 52769</strain>
    </source>
</reference>
<comment type="caution">
    <text evidence="3">The sequence shown here is derived from an EMBL/GenBank/DDBJ whole genome shotgun (WGS) entry which is preliminary data.</text>
</comment>
<feature type="domain" description="AB hydrolase-1" evidence="2">
    <location>
        <begin position="100"/>
        <end position="213"/>
    </location>
</feature>
<proteinExistence type="predicted"/>
<dbReference type="EMBL" id="NISI01000006">
    <property type="protein sequence ID" value="OWR03083.1"/>
    <property type="molecule type" value="Genomic_DNA"/>
</dbReference>
<organism evidence="3 4">
    <name type="scientific">Roseateles puraquae</name>
    <dbReference type="NCBI Taxonomy" id="431059"/>
    <lineage>
        <taxon>Bacteria</taxon>
        <taxon>Pseudomonadati</taxon>
        <taxon>Pseudomonadota</taxon>
        <taxon>Betaproteobacteria</taxon>
        <taxon>Burkholderiales</taxon>
        <taxon>Sphaerotilaceae</taxon>
        <taxon>Roseateles</taxon>
    </lineage>
</organism>
<feature type="region of interest" description="Disordered" evidence="1">
    <location>
        <begin position="42"/>
        <end position="63"/>
    </location>
</feature>
<name>A0A254ND44_9BURK</name>
<keyword evidence="4" id="KW-1185">Reference proteome</keyword>
<dbReference type="InterPro" id="IPR000073">
    <property type="entry name" value="AB_hydrolase_1"/>
</dbReference>
<gene>
    <name evidence="3" type="ORF">CDO81_16050</name>
</gene>
<evidence type="ECO:0000313" key="3">
    <source>
        <dbReference type="EMBL" id="OWR03083.1"/>
    </source>
</evidence>
<evidence type="ECO:0000256" key="1">
    <source>
        <dbReference type="SAM" id="MobiDB-lite"/>
    </source>
</evidence>
<sequence>MVGPVCPQARGDGRRRAPHRRLSYKLPSGALAYARCRAPQHEAMNATPSSLPAAGPSRPATSRRPALSLLASEPLRATLEAVRAAAAWRDAPRAVGGGHTVVLFPGLGTDGRTLWPLRRHLARAGFRALDWGQGLNTGPRGDVQAWLDDLAERVAKRAAPARELSLVGWSLGGFYARELAKRWPDRVQQVVTIGTPFSGSVDDTHVGWLFRLLSGQRAPVGADLRERLAEPPPVPTVSLYSRRDGVVAWQACRHARGWPLARDIEVEASHLGMGWAPEVLDRVTRVLAGRREATR</sequence>
<dbReference type="InterPro" id="IPR029058">
    <property type="entry name" value="AB_hydrolase_fold"/>
</dbReference>
<evidence type="ECO:0000313" key="4">
    <source>
        <dbReference type="Proteomes" id="UP000197446"/>
    </source>
</evidence>
<dbReference type="Pfam" id="PF00561">
    <property type="entry name" value="Abhydrolase_1"/>
    <property type="match status" value="1"/>
</dbReference>
<dbReference type="SUPFAM" id="SSF53474">
    <property type="entry name" value="alpha/beta-Hydrolases"/>
    <property type="match status" value="1"/>
</dbReference>